<feature type="domain" description="GGDEF" evidence="3">
    <location>
        <begin position="277"/>
        <end position="408"/>
    </location>
</feature>
<dbReference type="Proteomes" id="UP000249130">
    <property type="component" value="Unassembled WGS sequence"/>
</dbReference>
<evidence type="ECO:0000259" key="3">
    <source>
        <dbReference type="PROSITE" id="PS50887"/>
    </source>
</evidence>
<proteinExistence type="predicted"/>
<dbReference type="Gene3D" id="3.30.70.270">
    <property type="match status" value="1"/>
</dbReference>
<dbReference type="NCBIfam" id="TIGR00254">
    <property type="entry name" value="GGDEF"/>
    <property type="match status" value="1"/>
</dbReference>
<dbReference type="AlphaFoldDB" id="A0A327L5Q3"/>
<dbReference type="RefSeq" id="WP_111417508.1">
    <property type="nucleotide sequence ID" value="NZ_NPEX01000010.1"/>
</dbReference>
<dbReference type="SMART" id="SM00065">
    <property type="entry name" value="GAF"/>
    <property type="match status" value="1"/>
</dbReference>
<gene>
    <name evidence="4" type="ORF">CH341_02770</name>
</gene>
<evidence type="ECO:0000313" key="4">
    <source>
        <dbReference type="EMBL" id="RAI45676.1"/>
    </source>
</evidence>
<dbReference type="Pfam" id="PF13185">
    <property type="entry name" value="GAF_2"/>
    <property type="match status" value="1"/>
</dbReference>
<dbReference type="PROSITE" id="PS50887">
    <property type="entry name" value="GGDEF"/>
    <property type="match status" value="1"/>
</dbReference>
<name>A0A327L5Q3_9BRAD</name>
<dbReference type="InterPro" id="IPR029016">
    <property type="entry name" value="GAF-like_dom_sf"/>
</dbReference>
<reference evidence="4 5" key="1">
    <citation type="submission" date="2017-07" db="EMBL/GenBank/DDBJ databases">
        <title>Draft Genome Sequences of Select Purple Nonsulfur Bacteria.</title>
        <authorList>
            <person name="Lasarre B."/>
            <person name="Mckinlay J.B."/>
        </authorList>
    </citation>
    <scope>NUCLEOTIDE SEQUENCE [LARGE SCALE GENOMIC DNA]</scope>
    <source>
        <strain evidence="4 5">DSM 5909</strain>
    </source>
</reference>
<dbReference type="GO" id="GO:0052621">
    <property type="term" value="F:diguanylate cyclase activity"/>
    <property type="evidence" value="ECO:0007669"/>
    <property type="project" value="UniProtKB-EC"/>
</dbReference>
<accession>A0A327L5Q3</accession>
<comment type="caution">
    <text evidence="4">The sequence shown here is derived from an EMBL/GenBank/DDBJ whole genome shotgun (WGS) entry which is preliminary data.</text>
</comment>
<dbReference type="InterPro" id="IPR043128">
    <property type="entry name" value="Rev_trsase/Diguanyl_cyclase"/>
</dbReference>
<dbReference type="Pfam" id="PF00990">
    <property type="entry name" value="GGDEF"/>
    <property type="match status" value="1"/>
</dbReference>
<dbReference type="SUPFAM" id="SSF55073">
    <property type="entry name" value="Nucleotide cyclase"/>
    <property type="match status" value="1"/>
</dbReference>
<dbReference type="EMBL" id="NPEX01000010">
    <property type="protein sequence ID" value="RAI45676.1"/>
    <property type="molecule type" value="Genomic_DNA"/>
</dbReference>
<comment type="catalytic activity">
    <reaction evidence="2">
        <text>2 GTP = 3',3'-c-di-GMP + 2 diphosphate</text>
        <dbReference type="Rhea" id="RHEA:24898"/>
        <dbReference type="ChEBI" id="CHEBI:33019"/>
        <dbReference type="ChEBI" id="CHEBI:37565"/>
        <dbReference type="ChEBI" id="CHEBI:58805"/>
        <dbReference type="EC" id="2.7.7.65"/>
    </reaction>
</comment>
<evidence type="ECO:0000256" key="1">
    <source>
        <dbReference type="ARBA" id="ARBA00012528"/>
    </source>
</evidence>
<sequence length="408" mass="44814">MLADTPATPVEMRVVEYADWVRRLRRGGQVTALSGNAAEPLAGLARELDLLADQISRREKEFERLFDVVHMVDQGVVLDDVLNRIFDWFVDLIPYDRIGCAFVTPDGGHLAAHWARSVLGPVQISAGYSQPLAGSSLESVLTRGEPRILNDLEQYLAEHPESDSTRRIVREGGRSSFTCPLIVGARPVGVLFFTSRDKNTYREIHQAIFRQIAAQVSILIEKSRLYQDIVDHNRQLQEERGRLAEAAIRDPLTGALNRGAIMCALDEALLTGQRSREPVGIVMADLDHFKQINDDCGHAAGDDALKEFIRRIGSVMREGDLIGRYGGEEFLLVLPHLGPDAIRSAAERLRGAVVALPFDLHGTVRTVTASFGAVVAEYTDGSAADLVATADRALYVAKNTGRNKVVIG</sequence>
<evidence type="ECO:0000313" key="5">
    <source>
        <dbReference type="Proteomes" id="UP000249130"/>
    </source>
</evidence>
<dbReference type="PANTHER" id="PTHR45138">
    <property type="entry name" value="REGULATORY COMPONENTS OF SENSORY TRANSDUCTION SYSTEM"/>
    <property type="match status" value="1"/>
</dbReference>
<dbReference type="InterPro" id="IPR000160">
    <property type="entry name" value="GGDEF_dom"/>
</dbReference>
<protein>
    <recommendedName>
        <fullName evidence="1">diguanylate cyclase</fullName>
        <ecNumber evidence="1">2.7.7.65</ecNumber>
    </recommendedName>
</protein>
<dbReference type="InterPro" id="IPR003018">
    <property type="entry name" value="GAF"/>
</dbReference>
<evidence type="ECO:0000256" key="2">
    <source>
        <dbReference type="ARBA" id="ARBA00034247"/>
    </source>
</evidence>
<dbReference type="CDD" id="cd01949">
    <property type="entry name" value="GGDEF"/>
    <property type="match status" value="1"/>
</dbReference>
<dbReference type="PANTHER" id="PTHR45138:SF9">
    <property type="entry name" value="DIGUANYLATE CYCLASE DGCM-RELATED"/>
    <property type="match status" value="1"/>
</dbReference>
<dbReference type="Gene3D" id="3.30.450.40">
    <property type="match status" value="1"/>
</dbReference>
<dbReference type="OrthoDB" id="7185134at2"/>
<dbReference type="SMART" id="SM00267">
    <property type="entry name" value="GGDEF"/>
    <property type="match status" value="1"/>
</dbReference>
<dbReference type="SUPFAM" id="SSF55781">
    <property type="entry name" value="GAF domain-like"/>
    <property type="match status" value="1"/>
</dbReference>
<dbReference type="FunFam" id="3.30.70.270:FF:000001">
    <property type="entry name" value="Diguanylate cyclase domain protein"/>
    <property type="match status" value="1"/>
</dbReference>
<organism evidence="4 5">
    <name type="scientific">Rhodoplanes roseus</name>
    <dbReference type="NCBI Taxonomy" id="29409"/>
    <lineage>
        <taxon>Bacteria</taxon>
        <taxon>Pseudomonadati</taxon>
        <taxon>Pseudomonadota</taxon>
        <taxon>Alphaproteobacteria</taxon>
        <taxon>Hyphomicrobiales</taxon>
        <taxon>Nitrobacteraceae</taxon>
        <taxon>Rhodoplanes</taxon>
    </lineage>
</organism>
<dbReference type="InterPro" id="IPR050469">
    <property type="entry name" value="Diguanylate_Cyclase"/>
</dbReference>
<dbReference type="InterPro" id="IPR029787">
    <property type="entry name" value="Nucleotide_cyclase"/>
</dbReference>
<dbReference type="EC" id="2.7.7.65" evidence="1"/>
<keyword evidence="5" id="KW-1185">Reference proteome</keyword>